<comment type="caution">
    <text evidence="1">The sequence shown here is derived from an EMBL/GenBank/DDBJ whole genome shotgun (WGS) entry which is preliminary data.</text>
</comment>
<dbReference type="AlphaFoldDB" id="A0A840P155"/>
<evidence type="ECO:0008006" key="3">
    <source>
        <dbReference type="Google" id="ProtNLM"/>
    </source>
</evidence>
<keyword evidence="2" id="KW-1185">Reference proteome</keyword>
<dbReference type="Pfam" id="PF21863">
    <property type="entry name" value="HTH_67"/>
    <property type="match status" value="1"/>
</dbReference>
<dbReference type="Proteomes" id="UP000578449">
    <property type="component" value="Unassembled WGS sequence"/>
</dbReference>
<name>A0A840P155_9ACTN</name>
<organism evidence="1 2">
    <name type="scientific">Thermocatellispora tengchongensis</name>
    <dbReference type="NCBI Taxonomy" id="1073253"/>
    <lineage>
        <taxon>Bacteria</taxon>
        <taxon>Bacillati</taxon>
        <taxon>Actinomycetota</taxon>
        <taxon>Actinomycetes</taxon>
        <taxon>Streptosporangiales</taxon>
        <taxon>Streptosporangiaceae</taxon>
        <taxon>Thermocatellispora</taxon>
    </lineage>
</organism>
<evidence type="ECO:0000313" key="1">
    <source>
        <dbReference type="EMBL" id="MBB5133112.1"/>
    </source>
</evidence>
<sequence length="251" mass="26327">MADPRHTAAAVKDAIGVLGGGFMMSREAKALCEQNGLGGREMYFRGRCGVLGEVDADVVTAACVFFPAGHVRESWEGGRSLPADKAADMYASACHAWGRRRLGGFDGCARLAGLLEPVIAEASVLGAPLFAGWRALPPPPDAPARAAHMLHVARELRGGVHGMAVLSLGLSPLEATLVGTHFGSPTGLADGVAMARFLQWPEPYPEPSARAVELRARAEELTDELLAPAFAVLDDAQAGELIELLGRARGL</sequence>
<dbReference type="NCBIfam" id="NF047719">
    <property type="entry name" value="SCO6745_fam_HTH"/>
    <property type="match status" value="1"/>
</dbReference>
<gene>
    <name evidence="1" type="ORF">HNP84_002833</name>
</gene>
<proteinExistence type="predicted"/>
<reference evidence="1 2" key="1">
    <citation type="submission" date="2020-08" db="EMBL/GenBank/DDBJ databases">
        <title>Genomic Encyclopedia of Type Strains, Phase IV (KMG-IV): sequencing the most valuable type-strain genomes for metagenomic binning, comparative biology and taxonomic classification.</title>
        <authorList>
            <person name="Goeker M."/>
        </authorList>
    </citation>
    <scope>NUCLEOTIDE SEQUENCE [LARGE SCALE GENOMIC DNA]</scope>
    <source>
        <strain evidence="1 2">DSM 45615</strain>
    </source>
</reference>
<dbReference type="EMBL" id="JACHGN010000005">
    <property type="protein sequence ID" value="MBB5133112.1"/>
    <property type="molecule type" value="Genomic_DNA"/>
</dbReference>
<protein>
    <recommendedName>
        <fullName evidence="3">EvbL</fullName>
    </recommendedName>
</protein>
<dbReference type="RefSeq" id="WP_246518119.1">
    <property type="nucleotide sequence ID" value="NZ_BAABIX010000010.1"/>
</dbReference>
<accession>A0A840P155</accession>
<evidence type="ECO:0000313" key="2">
    <source>
        <dbReference type="Proteomes" id="UP000578449"/>
    </source>
</evidence>
<dbReference type="InterPro" id="IPR054058">
    <property type="entry name" value="HTH_67"/>
</dbReference>